<protein>
    <submittedName>
        <fullName evidence="5">Menaquinone biosynthesis decarboxylase, SCO4490 family</fullName>
        <ecNumber evidence="5">4.1.1.-</ecNumber>
    </submittedName>
</protein>
<dbReference type="InterPro" id="IPR022390">
    <property type="entry name" value="HBDC"/>
</dbReference>
<dbReference type="Proteomes" id="UP000034723">
    <property type="component" value="Chromosome"/>
</dbReference>
<evidence type="ECO:0000313" key="6">
    <source>
        <dbReference type="Proteomes" id="UP000034723"/>
    </source>
</evidence>
<dbReference type="Pfam" id="PF20695">
    <property type="entry name" value="UbiD_N"/>
    <property type="match status" value="1"/>
</dbReference>
<evidence type="ECO:0000313" key="5">
    <source>
        <dbReference type="EMBL" id="AKG91088.1"/>
    </source>
</evidence>
<dbReference type="Pfam" id="PF20696">
    <property type="entry name" value="UbiD_C"/>
    <property type="match status" value="1"/>
</dbReference>
<dbReference type="PANTHER" id="PTHR30108">
    <property type="entry name" value="3-OCTAPRENYL-4-HYDROXYBENZOATE CARBOXY-LYASE-RELATED"/>
    <property type="match status" value="1"/>
</dbReference>
<dbReference type="Gene3D" id="1.20.5.570">
    <property type="entry name" value="Single helix bin"/>
    <property type="match status" value="1"/>
</dbReference>
<dbReference type="NCBIfam" id="TIGR03701">
    <property type="entry name" value="mena_SCO4490"/>
    <property type="match status" value="1"/>
</dbReference>
<dbReference type="GO" id="GO:0008694">
    <property type="term" value="F:4-hydroxy-3-polyprenylbenzoate decarboxylase activity"/>
    <property type="evidence" value="ECO:0007669"/>
    <property type="project" value="TreeGrafter"/>
</dbReference>
<feature type="domain" description="3-octaprenyl-4-hydroxybenzoate carboxy-lyase-like C-terminal" evidence="4">
    <location>
        <begin position="321"/>
        <end position="444"/>
    </location>
</feature>
<name>A0A0F7IGK9_9EURY</name>
<proteinExistence type="inferred from homology"/>
<sequence>MAYEDLREFIARLEQEGELARISREVSVELEITEIADRAVKQNGKALLFENPKGYDIPVLINAFASERRIKLALETDRLESIGEKLVELARMKPESVLDGLKALSSAKDLVSFIPKKVRSGPVKEVVDHNPNLLKFPILKCWPQDGGRFITFPVVITKDPETGVLNAGMYRMQVFDERTTGMHWQIHKHGALHYKKLKEMGVDRLEVAVAIGVDPATLYASTAPLPENMSEFMFAGFIRKKRLKMVDCETVDLQVPATAEIVLEGYVKLDEFRIEGPFGDHTGYYTPPEPYPVFHVECITHRENPIYHATVVGKPPMEDAWLGKATERIFLPMIKMIHPEIVDMNLPISATFHNLAIVSIKKRYPGHARKVMFSIWGTGMLSLTKVVIVVDDDVNVHDMNEVIWAVTSRFDPARDVVVIPDSPLDSLDHASYKPNLGGKLGIDATKKWREEGYEREWPDVVKMDEETKRKVDGYWDEIKRLIFG</sequence>
<dbReference type="EMBL" id="CP011267">
    <property type="protein sequence ID" value="AKG91088.1"/>
    <property type="molecule type" value="Genomic_DNA"/>
</dbReference>
<dbReference type="InterPro" id="IPR049383">
    <property type="entry name" value="UbiD-like_N"/>
</dbReference>
<evidence type="ECO:0000256" key="1">
    <source>
        <dbReference type="ARBA" id="ARBA00010021"/>
    </source>
</evidence>
<feature type="domain" description="3-octaprenyl-4-hydroxybenzoate carboxy-lyase-like Rift-related" evidence="2">
    <location>
        <begin position="117"/>
        <end position="315"/>
    </location>
</feature>
<dbReference type="PATRIC" id="fig|113653.22.peg.1599"/>
<evidence type="ECO:0000259" key="2">
    <source>
        <dbReference type="Pfam" id="PF01977"/>
    </source>
</evidence>
<comment type="similarity">
    <text evidence="1">Belongs to the UbiD family.</text>
</comment>
<dbReference type="InterPro" id="IPR049381">
    <property type="entry name" value="UbiD-like_C"/>
</dbReference>
<dbReference type="SUPFAM" id="SSF143968">
    <property type="entry name" value="UbiD C-terminal domain-like"/>
    <property type="match status" value="1"/>
</dbReference>
<evidence type="ECO:0000259" key="3">
    <source>
        <dbReference type="Pfam" id="PF20695"/>
    </source>
</evidence>
<dbReference type="Gene3D" id="3.40.1670.10">
    <property type="entry name" value="UbiD C-terminal domain-like"/>
    <property type="match status" value="1"/>
</dbReference>
<dbReference type="NCBIfam" id="TIGR00148">
    <property type="entry name" value="UbiD family decarboxylase"/>
    <property type="match status" value="1"/>
</dbReference>
<keyword evidence="5" id="KW-0456">Lyase</keyword>
<dbReference type="PANTHER" id="PTHR30108:SF17">
    <property type="entry name" value="FERULIC ACID DECARBOXYLASE 1"/>
    <property type="match status" value="1"/>
</dbReference>
<evidence type="ECO:0000259" key="4">
    <source>
        <dbReference type="Pfam" id="PF20696"/>
    </source>
</evidence>
<organism evidence="5 6">
    <name type="scientific">Geoglobus ahangari</name>
    <dbReference type="NCBI Taxonomy" id="113653"/>
    <lineage>
        <taxon>Archaea</taxon>
        <taxon>Methanobacteriati</taxon>
        <taxon>Methanobacteriota</taxon>
        <taxon>Archaeoglobi</taxon>
        <taxon>Archaeoglobales</taxon>
        <taxon>Archaeoglobaceae</taxon>
        <taxon>Geoglobus</taxon>
    </lineage>
</organism>
<dbReference type="OrthoDB" id="8480at2157"/>
<dbReference type="Pfam" id="PF01977">
    <property type="entry name" value="UbiD"/>
    <property type="match status" value="1"/>
</dbReference>
<dbReference type="GO" id="GO:0006744">
    <property type="term" value="P:ubiquinone biosynthetic process"/>
    <property type="evidence" value="ECO:0007669"/>
    <property type="project" value="TreeGrafter"/>
</dbReference>
<feature type="domain" description="3-octaprenyl-4-hydroxybenzoate carboxy-lyase-like N-terminal" evidence="3">
    <location>
        <begin position="10"/>
        <end position="85"/>
    </location>
</feature>
<accession>A0A0F7IGK9</accession>
<dbReference type="InterPro" id="IPR002830">
    <property type="entry name" value="UbiD"/>
</dbReference>
<dbReference type="AlphaFoldDB" id="A0A0F7IGK9"/>
<dbReference type="InterPro" id="IPR048304">
    <property type="entry name" value="UbiD_Rift_dom"/>
</dbReference>
<dbReference type="GeneID" id="24804193"/>
<dbReference type="GO" id="GO:0005829">
    <property type="term" value="C:cytosol"/>
    <property type="evidence" value="ECO:0007669"/>
    <property type="project" value="TreeGrafter"/>
</dbReference>
<keyword evidence="6" id="KW-1185">Reference proteome</keyword>
<dbReference type="SUPFAM" id="SSF50475">
    <property type="entry name" value="FMN-binding split barrel"/>
    <property type="match status" value="1"/>
</dbReference>
<dbReference type="HOGENOM" id="CLU_023348_4_1_2"/>
<reference evidence="5 6" key="1">
    <citation type="submission" date="2015-04" db="EMBL/GenBank/DDBJ databases">
        <title>The complete genome sequence of the hyperthermophilic, obligate iron-reducing archaeon Geoglobus ahangari strain 234T.</title>
        <authorList>
            <person name="Manzella M.P."/>
            <person name="Holmes D.E."/>
            <person name="Rocheleau J.M."/>
            <person name="Chung A."/>
            <person name="Reguera G."/>
            <person name="Kashefi K."/>
        </authorList>
    </citation>
    <scope>NUCLEOTIDE SEQUENCE [LARGE SCALE GENOMIC DNA]</scope>
    <source>
        <strain evidence="5 6">234</strain>
    </source>
</reference>
<dbReference type="EC" id="4.1.1.-" evidence="5"/>
<dbReference type="InParanoid" id="A0A0F7IGK9"/>
<dbReference type="STRING" id="113653.GAH_01625"/>
<dbReference type="FunFam" id="3.40.1670.10:FF:000002">
    <property type="entry name" value="Menaquinone biosynthesis decarboxylase"/>
    <property type="match status" value="1"/>
</dbReference>
<dbReference type="RefSeq" id="WP_048095998.1">
    <property type="nucleotide sequence ID" value="NZ_CP011267.1"/>
</dbReference>
<dbReference type="KEGG" id="gah:GAH_01625"/>
<gene>
    <name evidence="5" type="ORF">GAH_01625</name>
</gene>